<evidence type="ECO:0000313" key="1">
    <source>
        <dbReference type="EMBL" id="RAI89547.1"/>
    </source>
</evidence>
<dbReference type="Proteomes" id="UP000248827">
    <property type="component" value="Unassembled WGS sequence"/>
</dbReference>
<gene>
    <name evidence="1" type="ORF">DET54_11415</name>
</gene>
<evidence type="ECO:0008006" key="3">
    <source>
        <dbReference type="Google" id="ProtNLM"/>
    </source>
</evidence>
<sequence length="350" mass="41196">MLAPPKAKLIAKFVIWGNYPSSITLGGVCLTKILKKFEQNYLNCLTSKVISCFKISNVPFELFMYRAYENPKDIFDQFLLFNKKRWQCKNNILIPEDLKLLDIELIHKDEVEFDSLKKIIRQESQVSNMVFVAFDTFYLVHKNEEYLKKHQSHWVIVSYNKTSNLYYVLDDSSNGKGDFREHVYDEKSLKIAFENNSIKSYRYYSIKTDINKLDVYTTIFLNKACDYYLKSEISLAYYDLIPISIMENWGNSDKLNTLLDQIIEGLAYLAGSRYLSQLFFKFIDQIYEVQDLLETINEELNIIKLILLKSKVTNKINISDLQERFNNVKENESLLLTYIKLYSKKNISGH</sequence>
<accession>A0ABX9BES9</accession>
<comment type="caution">
    <text evidence="1">The sequence shown here is derived from an EMBL/GenBank/DDBJ whole genome shotgun (WGS) entry which is preliminary data.</text>
</comment>
<dbReference type="EMBL" id="QLLI01000014">
    <property type="protein sequence ID" value="RAI89547.1"/>
    <property type="molecule type" value="Genomic_DNA"/>
</dbReference>
<keyword evidence="2" id="KW-1185">Reference proteome</keyword>
<reference evidence="1 2" key="1">
    <citation type="submission" date="2018-06" db="EMBL/GenBank/DDBJ databases">
        <title>Freshwater and sediment microbial communities from various areas in North America, analyzing microbe dynamics in response to fracking.</title>
        <authorList>
            <person name="Lamendella R."/>
        </authorList>
    </citation>
    <scope>NUCLEOTIDE SEQUENCE [LARGE SCALE GENOMIC DNA]</scope>
    <source>
        <strain evidence="1 2">NG-13</strain>
    </source>
</reference>
<dbReference type="RefSeq" id="WP_111620866.1">
    <property type="nucleotide sequence ID" value="NZ_QLLI01000014.1"/>
</dbReference>
<proteinExistence type="predicted"/>
<evidence type="ECO:0000313" key="2">
    <source>
        <dbReference type="Proteomes" id="UP000248827"/>
    </source>
</evidence>
<name>A0ABX9BES9_9BACL</name>
<organism evidence="1 2">
    <name type="scientific">Paenibacillus pabuli</name>
    <dbReference type="NCBI Taxonomy" id="1472"/>
    <lineage>
        <taxon>Bacteria</taxon>
        <taxon>Bacillati</taxon>
        <taxon>Bacillota</taxon>
        <taxon>Bacilli</taxon>
        <taxon>Bacillales</taxon>
        <taxon>Paenibacillaceae</taxon>
        <taxon>Paenibacillus</taxon>
    </lineage>
</organism>
<protein>
    <recommendedName>
        <fullName evidence="3">Butirosin biosynthesis protein H-like</fullName>
    </recommendedName>
</protein>